<dbReference type="EMBL" id="GG738879">
    <property type="protein sequence ID" value="EFC42437.1"/>
    <property type="molecule type" value="Genomic_DNA"/>
</dbReference>
<evidence type="ECO:0000313" key="2">
    <source>
        <dbReference type="EMBL" id="EFC42437.1"/>
    </source>
</evidence>
<protein>
    <submittedName>
        <fullName evidence="2">Predicted protein</fullName>
    </submittedName>
</protein>
<dbReference type="Proteomes" id="UP000006671">
    <property type="component" value="Unassembled WGS sequence"/>
</dbReference>
<sequence>MSSNREFVLQTVQIYPNSLEFASSEMKQEKQVILKAIETEWKEKESRPRRESTEFTLSRMSESFLVLRMASLLLHNDREFCLDANKYCNYVLSVLEVNRDLVLDCVKTNGKSLASASHFEKTYLMDLEIVTEALKENLSALENVFHESIIYRDGFIDKLREIYKYRELENRENLLNAVRENGFFLMLANDDLKNDREIVLAAVEQNGWSIRFANKRFTKDKEIIKVALDNDWKSPVIFRDYRAFMYVDKSIMSDKEFILEILPKHSILAYVDKELLQDRSFVLKAAQSNPLSFKFFPKYFQNDREIFIAALNHPPQKTTYYNQIICSHRGDSLVSNEILGMVNDKFRSDKELVLCALKLSGYNLKYASESLKEDVEIIDAALSHSPLSIMYAGDSICGNEDFILQIVKKYGVLPRNSEYDRSFALKAVSVNGLALKYFKVWKTDKEVIIKAVQQNYKAIEFSPRFWEDPDVIREALRNFYSK</sequence>
<dbReference type="VEuPathDB" id="AmoebaDB:NAEGRDRAFT_69574"/>
<proteinExistence type="predicted"/>
<organism evidence="3">
    <name type="scientific">Naegleria gruberi</name>
    <name type="common">Amoeba</name>
    <dbReference type="NCBI Taxonomy" id="5762"/>
    <lineage>
        <taxon>Eukaryota</taxon>
        <taxon>Discoba</taxon>
        <taxon>Heterolobosea</taxon>
        <taxon>Tetramitia</taxon>
        <taxon>Eutetramitia</taxon>
        <taxon>Vahlkampfiidae</taxon>
        <taxon>Naegleria</taxon>
    </lineage>
</organism>
<feature type="domain" description="DUF4116" evidence="1">
    <location>
        <begin position="4"/>
        <end position="38"/>
    </location>
</feature>
<name>D2VKW4_NAEGR</name>
<dbReference type="Pfam" id="PF13475">
    <property type="entry name" value="DUF4116"/>
    <property type="match status" value="7"/>
</dbReference>
<dbReference type="OMA" id="NDATENC"/>
<feature type="domain" description="DUF4116" evidence="1">
    <location>
        <begin position="98"/>
        <end position="144"/>
    </location>
</feature>
<keyword evidence="3" id="KW-1185">Reference proteome</keyword>
<evidence type="ECO:0000259" key="1">
    <source>
        <dbReference type="Pfam" id="PF13475"/>
    </source>
</evidence>
<dbReference type="GeneID" id="8863073"/>
<feature type="domain" description="DUF4116" evidence="1">
    <location>
        <begin position="254"/>
        <end position="301"/>
    </location>
</feature>
<gene>
    <name evidence="2" type="ORF">NAEGRDRAFT_69574</name>
</gene>
<feature type="domain" description="DUF4116" evidence="1">
    <location>
        <begin position="374"/>
        <end position="411"/>
    </location>
</feature>
<feature type="domain" description="DUF4116" evidence="1">
    <location>
        <begin position="170"/>
        <end position="217"/>
    </location>
</feature>
<dbReference type="InParanoid" id="D2VKW4"/>
<feature type="domain" description="DUF4116" evidence="1">
    <location>
        <begin position="420"/>
        <end position="463"/>
    </location>
</feature>
<dbReference type="AlphaFoldDB" id="D2VKW4"/>
<feature type="domain" description="DUF4116" evidence="1">
    <location>
        <begin position="338"/>
        <end position="372"/>
    </location>
</feature>
<dbReference type="InterPro" id="IPR025197">
    <property type="entry name" value="DUF4116"/>
</dbReference>
<dbReference type="RefSeq" id="XP_002675181.1">
    <property type="nucleotide sequence ID" value="XM_002675135.1"/>
</dbReference>
<dbReference type="KEGG" id="ngr:NAEGRDRAFT_69574"/>
<accession>D2VKW4</accession>
<reference evidence="2 3" key="1">
    <citation type="journal article" date="2010" name="Cell">
        <title>The genome of Naegleria gruberi illuminates early eukaryotic versatility.</title>
        <authorList>
            <person name="Fritz-Laylin L.K."/>
            <person name="Prochnik S.E."/>
            <person name="Ginger M.L."/>
            <person name="Dacks J.B."/>
            <person name="Carpenter M.L."/>
            <person name="Field M.C."/>
            <person name="Kuo A."/>
            <person name="Paredez A."/>
            <person name="Chapman J."/>
            <person name="Pham J."/>
            <person name="Shu S."/>
            <person name="Neupane R."/>
            <person name="Cipriano M."/>
            <person name="Mancuso J."/>
            <person name="Tu H."/>
            <person name="Salamov A."/>
            <person name="Lindquist E."/>
            <person name="Shapiro H."/>
            <person name="Lucas S."/>
            <person name="Grigoriev I.V."/>
            <person name="Cande W.Z."/>
            <person name="Fulton C."/>
            <person name="Rokhsar D.S."/>
            <person name="Dawson S.C."/>
        </authorList>
    </citation>
    <scope>NUCLEOTIDE SEQUENCE [LARGE SCALE GENOMIC DNA]</scope>
    <source>
        <strain evidence="2 3">NEG-M</strain>
    </source>
</reference>
<evidence type="ECO:0000313" key="3">
    <source>
        <dbReference type="Proteomes" id="UP000006671"/>
    </source>
</evidence>